<feature type="region of interest" description="Disordered" evidence="1">
    <location>
        <begin position="114"/>
        <end position="149"/>
    </location>
</feature>
<protein>
    <recommendedName>
        <fullName evidence="5">Histidine kinase</fullName>
    </recommendedName>
</protein>
<accession>A0ABW7HQH4</accession>
<keyword evidence="2" id="KW-0472">Membrane</keyword>
<feature type="non-terminal residue" evidence="3">
    <location>
        <position position="1"/>
    </location>
</feature>
<organism evidence="3 4">
    <name type="scientific">Streptomyces chitinivorans</name>
    <dbReference type="NCBI Taxonomy" id="1257027"/>
    <lineage>
        <taxon>Bacteria</taxon>
        <taxon>Bacillati</taxon>
        <taxon>Actinomycetota</taxon>
        <taxon>Actinomycetes</taxon>
        <taxon>Kitasatosporales</taxon>
        <taxon>Streptomycetaceae</taxon>
        <taxon>Streptomyces</taxon>
    </lineage>
</organism>
<sequence length="149" mass="15363">DRFAGPAAHLPVTVPLTAALMLVLTAAWRAGAAARTRGARAAAREREALQEAVRQAAEAVRAQRWHVAEGLRGTVLERAGRVVRSAEEGRLEDVAAEARAALAAMRELLATLHEPGGRPVGAPAAKTAYGETASGEGVPAPPRTAPSPG</sequence>
<gene>
    <name evidence="3" type="ORF">ACG5V6_07415</name>
</gene>
<evidence type="ECO:0000256" key="2">
    <source>
        <dbReference type="SAM" id="Phobius"/>
    </source>
</evidence>
<keyword evidence="4" id="KW-1185">Reference proteome</keyword>
<feature type="transmembrane region" description="Helical" evidence="2">
    <location>
        <begin position="12"/>
        <end position="30"/>
    </location>
</feature>
<evidence type="ECO:0008006" key="5">
    <source>
        <dbReference type="Google" id="ProtNLM"/>
    </source>
</evidence>
<reference evidence="3 4" key="1">
    <citation type="submission" date="2024-10" db="EMBL/GenBank/DDBJ databases">
        <authorList>
            <person name="Cho J.-C."/>
        </authorList>
    </citation>
    <scope>NUCLEOTIDE SEQUENCE [LARGE SCALE GENOMIC DNA]</scope>
    <source>
        <strain evidence="3 4">KCTC29696</strain>
    </source>
</reference>
<keyword evidence="2" id="KW-0812">Transmembrane</keyword>
<proteinExistence type="predicted"/>
<keyword evidence="2" id="KW-1133">Transmembrane helix</keyword>
<comment type="caution">
    <text evidence="3">The sequence shown here is derived from an EMBL/GenBank/DDBJ whole genome shotgun (WGS) entry which is preliminary data.</text>
</comment>
<dbReference type="Proteomes" id="UP001607069">
    <property type="component" value="Unassembled WGS sequence"/>
</dbReference>
<evidence type="ECO:0000256" key="1">
    <source>
        <dbReference type="SAM" id="MobiDB-lite"/>
    </source>
</evidence>
<feature type="compositionally biased region" description="Pro residues" evidence="1">
    <location>
        <begin position="139"/>
        <end position="149"/>
    </location>
</feature>
<dbReference type="EMBL" id="JBIHMK010000018">
    <property type="protein sequence ID" value="MFH0248040.1"/>
    <property type="molecule type" value="Genomic_DNA"/>
</dbReference>
<name>A0ABW7HQH4_9ACTN</name>
<evidence type="ECO:0000313" key="3">
    <source>
        <dbReference type="EMBL" id="MFH0248040.1"/>
    </source>
</evidence>
<evidence type="ECO:0000313" key="4">
    <source>
        <dbReference type="Proteomes" id="UP001607069"/>
    </source>
</evidence>